<dbReference type="EMBL" id="QJSX01000005">
    <property type="protein sequence ID" value="PYE54511.1"/>
    <property type="molecule type" value="Genomic_DNA"/>
</dbReference>
<comment type="function">
    <text evidence="2">Hydrolyzes RNA 2',3'-cyclic phosphodiester to an RNA 2'-phosphomonoester.</text>
</comment>
<feature type="short sequence motif" description="HXTX 2" evidence="2">
    <location>
        <begin position="119"/>
        <end position="122"/>
    </location>
</feature>
<evidence type="ECO:0000259" key="3">
    <source>
        <dbReference type="Pfam" id="PF02834"/>
    </source>
</evidence>
<dbReference type="GO" id="GO:0004113">
    <property type="term" value="F:2',3'-cyclic-nucleotide 3'-phosphodiesterase activity"/>
    <property type="evidence" value="ECO:0007669"/>
    <property type="project" value="InterPro"/>
</dbReference>
<dbReference type="EC" id="3.1.4.58" evidence="2"/>
<keyword evidence="5" id="KW-1185">Reference proteome</keyword>
<comment type="caution">
    <text evidence="4">The sequence shown here is derived from an EMBL/GenBank/DDBJ whole genome shotgun (WGS) entry which is preliminary data.</text>
</comment>
<dbReference type="AlphaFoldDB" id="A0A318SBD6"/>
<dbReference type="PANTHER" id="PTHR35561:SF1">
    <property type="entry name" value="RNA 2',3'-CYCLIC PHOSPHODIESTERASE"/>
    <property type="match status" value="1"/>
</dbReference>
<dbReference type="Gene3D" id="3.90.1140.10">
    <property type="entry name" value="Cyclic phosphodiesterase"/>
    <property type="match status" value="1"/>
</dbReference>
<dbReference type="RefSeq" id="WP_110886284.1">
    <property type="nucleotide sequence ID" value="NZ_QJSX01000005.1"/>
</dbReference>
<name>A0A318SBD6_9DEIO</name>
<dbReference type="InterPro" id="IPR014051">
    <property type="entry name" value="Phosphoesterase_HXTX"/>
</dbReference>
<dbReference type="NCBIfam" id="TIGR02258">
    <property type="entry name" value="2_5_ligase"/>
    <property type="match status" value="1"/>
</dbReference>
<dbReference type="InterPro" id="IPR009097">
    <property type="entry name" value="Cyclic_Pdiesterase"/>
</dbReference>
<dbReference type="SUPFAM" id="SSF55144">
    <property type="entry name" value="LigT-like"/>
    <property type="match status" value="1"/>
</dbReference>
<dbReference type="OrthoDB" id="9789350at2"/>
<feature type="active site" description="Proton donor" evidence="2">
    <location>
        <position position="37"/>
    </location>
</feature>
<accession>A0A318SBD6</accession>
<dbReference type="InterPro" id="IPR004175">
    <property type="entry name" value="RNA_CPDase"/>
</dbReference>
<comment type="catalytic activity">
    <reaction evidence="2">
        <text>a 3'-end 2',3'-cyclophospho-ribonucleotide-RNA + H2O = a 3'-end 2'-phospho-ribonucleotide-RNA + H(+)</text>
        <dbReference type="Rhea" id="RHEA:11828"/>
        <dbReference type="Rhea" id="RHEA-COMP:10464"/>
        <dbReference type="Rhea" id="RHEA-COMP:17353"/>
        <dbReference type="ChEBI" id="CHEBI:15377"/>
        <dbReference type="ChEBI" id="CHEBI:15378"/>
        <dbReference type="ChEBI" id="CHEBI:83064"/>
        <dbReference type="ChEBI" id="CHEBI:173113"/>
        <dbReference type="EC" id="3.1.4.58"/>
    </reaction>
</comment>
<dbReference type="GO" id="GO:0016874">
    <property type="term" value="F:ligase activity"/>
    <property type="evidence" value="ECO:0007669"/>
    <property type="project" value="UniProtKB-KW"/>
</dbReference>
<gene>
    <name evidence="4" type="ORF">DES52_105149</name>
</gene>
<sequence>MRLFYAVTVPTDVATILAEAQRELRGNWRPVRSDQLHVTLAYLPNVDEKDVSHLRDLGRDLARHLAPFTVRLRGTGYFPNEGSPRVWFVKTDAPELDELAAGLRAGLQVPFDDKPFKSHVTLARKKGPAPRRAPKVFDLAWEAQRLVLFHSVLHKSGPQYDTVSHFDFSAAPTPATPQEAHHG</sequence>
<feature type="active site" description="Proton acceptor" evidence="2">
    <location>
        <position position="119"/>
    </location>
</feature>
<dbReference type="Pfam" id="PF02834">
    <property type="entry name" value="LigT_PEase"/>
    <property type="match status" value="2"/>
</dbReference>
<dbReference type="PANTHER" id="PTHR35561">
    <property type="entry name" value="RNA 2',3'-CYCLIC PHOSPHODIESTERASE"/>
    <property type="match status" value="1"/>
</dbReference>
<feature type="domain" description="Phosphoesterase HXTX" evidence="3">
    <location>
        <begin position="93"/>
        <end position="159"/>
    </location>
</feature>
<dbReference type="GO" id="GO:0008664">
    <property type="term" value="F:RNA 2',3'-cyclic 3'-phosphodiesterase activity"/>
    <property type="evidence" value="ECO:0007669"/>
    <property type="project" value="UniProtKB-EC"/>
</dbReference>
<feature type="domain" description="Phosphoesterase HXTX" evidence="3">
    <location>
        <begin position="8"/>
        <end position="87"/>
    </location>
</feature>
<evidence type="ECO:0000313" key="4">
    <source>
        <dbReference type="EMBL" id="PYE54511.1"/>
    </source>
</evidence>
<proteinExistence type="inferred from homology"/>
<evidence type="ECO:0000256" key="2">
    <source>
        <dbReference type="HAMAP-Rule" id="MF_01940"/>
    </source>
</evidence>
<evidence type="ECO:0000256" key="1">
    <source>
        <dbReference type="ARBA" id="ARBA00022801"/>
    </source>
</evidence>
<protein>
    <recommendedName>
        <fullName evidence="2">RNA 2',3'-cyclic phosphodiesterase</fullName>
        <shortName evidence="2">RNA 2',3'-CPDase</shortName>
        <ecNumber evidence="2">3.1.4.58</ecNumber>
    </recommendedName>
</protein>
<dbReference type="HAMAP" id="MF_01940">
    <property type="entry name" value="RNA_CPDase"/>
    <property type="match status" value="1"/>
</dbReference>
<keyword evidence="1 2" id="KW-0378">Hydrolase</keyword>
<organism evidence="4 5">
    <name type="scientific">Deinococcus yavapaiensis KR-236</name>
    <dbReference type="NCBI Taxonomy" id="694435"/>
    <lineage>
        <taxon>Bacteria</taxon>
        <taxon>Thermotogati</taxon>
        <taxon>Deinococcota</taxon>
        <taxon>Deinococci</taxon>
        <taxon>Deinococcales</taxon>
        <taxon>Deinococcaceae</taxon>
        <taxon>Deinococcus</taxon>
    </lineage>
</organism>
<feature type="short sequence motif" description="HXTX 1" evidence="2">
    <location>
        <begin position="37"/>
        <end position="40"/>
    </location>
</feature>
<reference evidence="4 5" key="1">
    <citation type="submission" date="2018-06" db="EMBL/GenBank/DDBJ databases">
        <title>Genomic Encyclopedia of Type Strains, Phase IV (KMG-IV): sequencing the most valuable type-strain genomes for metagenomic binning, comparative biology and taxonomic classification.</title>
        <authorList>
            <person name="Goeker M."/>
        </authorList>
    </citation>
    <scope>NUCLEOTIDE SEQUENCE [LARGE SCALE GENOMIC DNA]</scope>
    <source>
        <strain evidence="4 5">DSM 18048</strain>
    </source>
</reference>
<keyword evidence="4" id="KW-0436">Ligase</keyword>
<evidence type="ECO:0000313" key="5">
    <source>
        <dbReference type="Proteomes" id="UP000248326"/>
    </source>
</evidence>
<dbReference type="Proteomes" id="UP000248326">
    <property type="component" value="Unassembled WGS sequence"/>
</dbReference>
<comment type="similarity">
    <text evidence="2">Belongs to the 2H phosphoesterase superfamily. ThpR family.</text>
</comment>